<dbReference type="InterPro" id="IPR008490">
    <property type="entry name" value="Transposase_InsH_N"/>
</dbReference>
<dbReference type="InterPro" id="IPR025668">
    <property type="entry name" value="Tnp_DDE_dom"/>
</dbReference>
<name>A0A848L4G3_9ACTN</name>
<evidence type="ECO:0000313" key="5">
    <source>
        <dbReference type="Proteomes" id="UP000550729"/>
    </source>
</evidence>
<organism evidence="4 5">
    <name type="scientific">Gordonia asplenii</name>
    <dbReference type="NCBI Taxonomy" id="2725283"/>
    <lineage>
        <taxon>Bacteria</taxon>
        <taxon>Bacillati</taxon>
        <taxon>Actinomycetota</taxon>
        <taxon>Actinomycetes</taxon>
        <taxon>Mycobacteriales</taxon>
        <taxon>Gordoniaceae</taxon>
        <taxon>Gordonia</taxon>
    </lineage>
</organism>
<sequence>MAKSYRPLNRDQEFLLPPNMADWLPADDPVWLVIALVDRLDTRAVHGLRKTGGVGRAGYDPDMLLTLLIWGWAQGQRSSRRLEKLCYRDIAFRVICGGDPPDHVTIARFRAAVAPLIADLFAQVLAACAQVGMGQLGVVALDGVKIASNASGAANRTEKHLLSAREAEIARLREKLAGTAVQANLEHEANDTADEGDPEAVPENLLGSDRLARIDEALASAREHNQAAAKKQSTPKDPAAEAAKAAEQASARATFVQEWMARWERDPHSVRGMAPIEVRLTITERILARVRAAQQAKIDRYRPGQRGPKPTPVEDTKAVTRARAQVQRVRVQVADYERAQQEQRDKAAARAAAAARRGPRKPHRANPDTRRNITDPQSRPMPLRGGGWVQGYNCQAVTTSDGVIIATGVSNNTKDSTAYLEMMAKAVAAAHHIAAHRPPGFTPTPAGAEDQDEQIGVLLADAGYLSTDNLTADGPDRLIATAQSHKLPHSTDGLTPPAPDADPIEKMTYRLATDDGRNLYKQRSHIAETPFGHAKHNMKFRQFTSRGLTRADAEFAFHAMVHNIMKTIAAGHWATT</sequence>
<dbReference type="AlphaFoldDB" id="A0A848L4G3"/>
<feature type="region of interest" description="Disordered" evidence="1">
    <location>
        <begin position="222"/>
        <end position="249"/>
    </location>
</feature>
<gene>
    <name evidence="4" type="ORF">HH308_29210</name>
</gene>
<feature type="region of interest" description="Disordered" evidence="1">
    <location>
        <begin position="294"/>
        <end position="320"/>
    </location>
</feature>
<dbReference type="PANTHER" id="PTHR33408:SF4">
    <property type="entry name" value="TRANSPOSASE DDE DOMAIN-CONTAINING PROTEIN"/>
    <property type="match status" value="1"/>
</dbReference>
<evidence type="ECO:0000259" key="3">
    <source>
        <dbReference type="Pfam" id="PF13751"/>
    </source>
</evidence>
<comment type="caution">
    <text evidence="4">The sequence shown here is derived from an EMBL/GenBank/DDBJ whole genome shotgun (WGS) entry which is preliminary data.</text>
</comment>
<feature type="domain" description="Transposase DDE" evidence="3">
    <location>
        <begin position="505"/>
        <end position="566"/>
    </location>
</feature>
<dbReference type="EMBL" id="JABBNB010000070">
    <property type="protein sequence ID" value="NMO05302.1"/>
    <property type="molecule type" value="Genomic_DNA"/>
</dbReference>
<evidence type="ECO:0000313" key="4">
    <source>
        <dbReference type="EMBL" id="NMO05302.1"/>
    </source>
</evidence>
<feature type="compositionally biased region" description="Basic and acidic residues" evidence="1">
    <location>
        <begin position="337"/>
        <end position="348"/>
    </location>
</feature>
<dbReference type="PANTHER" id="PTHR33408">
    <property type="entry name" value="TRANSPOSASE"/>
    <property type="match status" value="1"/>
</dbReference>
<proteinExistence type="predicted"/>
<dbReference type="Pfam" id="PF13751">
    <property type="entry name" value="DDE_Tnp_1_6"/>
    <property type="match status" value="1"/>
</dbReference>
<feature type="domain" description="Transposase InsH N-terminal" evidence="2">
    <location>
        <begin position="21"/>
        <end position="111"/>
    </location>
</feature>
<dbReference type="Proteomes" id="UP000550729">
    <property type="component" value="Unassembled WGS sequence"/>
</dbReference>
<keyword evidence="5" id="KW-1185">Reference proteome</keyword>
<dbReference type="Pfam" id="PF05598">
    <property type="entry name" value="DUF772"/>
    <property type="match status" value="1"/>
</dbReference>
<protein>
    <submittedName>
        <fullName evidence="4">Transposase</fullName>
    </submittedName>
</protein>
<accession>A0A848L4G3</accession>
<evidence type="ECO:0000256" key="1">
    <source>
        <dbReference type="SAM" id="MobiDB-lite"/>
    </source>
</evidence>
<feature type="region of interest" description="Disordered" evidence="1">
    <location>
        <begin position="337"/>
        <end position="381"/>
    </location>
</feature>
<evidence type="ECO:0000259" key="2">
    <source>
        <dbReference type="Pfam" id="PF05598"/>
    </source>
</evidence>
<feature type="compositionally biased region" description="Low complexity" evidence="1">
    <location>
        <begin position="240"/>
        <end position="249"/>
    </location>
</feature>
<reference evidence="4 5" key="1">
    <citation type="submission" date="2020-04" db="EMBL/GenBank/DDBJ databases">
        <title>Gordonia sp. nov. TBRC 11910.</title>
        <authorList>
            <person name="Suriyachadkun C."/>
        </authorList>
    </citation>
    <scope>NUCLEOTIDE SEQUENCE [LARGE SCALE GENOMIC DNA]</scope>
    <source>
        <strain evidence="4 5">TBRC 11910</strain>
    </source>
</reference>